<keyword evidence="1" id="KW-0812">Transmembrane</keyword>
<proteinExistence type="predicted"/>
<feature type="transmembrane region" description="Helical" evidence="1">
    <location>
        <begin position="528"/>
        <end position="547"/>
    </location>
</feature>
<feature type="transmembrane region" description="Helical" evidence="1">
    <location>
        <begin position="850"/>
        <end position="868"/>
    </location>
</feature>
<dbReference type="Proteomes" id="UP001139179">
    <property type="component" value="Unassembled WGS sequence"/>
</dbReference>
<organism evidence="2 3">
    <name type="scientific">Halalkalibacter oceani</name>
    <dbReference type="NCBI Taxonomy" id="1653776"/>
    <lineage>
        <taxon>Bacteria</taxon>
        <taxon>Bacillati</taxon>
        <taxon>Bacillota</taxon>
        <taxon>Bacilli</taxon>
        <taxon>Bacillales</taxon>
        <taxon>Bacillaceae</taxon>
        <taxon>Halalkalibacter</taxon>
    </lineage>
</organism>
<feature type="transmembrane region" description="Helical" evidence="1">
    <location>
        <begin position="880"/>
        <end position="900"/>
    </location>
</feature>
<keyword evidence="1" id="KW-1133">Transmembrane helix</keyword>
<dbReference type="EMBL" id="JAMBOL010000049">
    <property type="protein sequence ID" value="MCM3716647.1"/>
    <property type="molecule type" value="Genomic_DNA"/>
</dbReference>
<name>A0A9X2IRP1_9BACI</name>
<comment type="caution">
    <text evidence="2">The sequence shown here is derived from an EMBL/GenBank/DDBJ whole genome shotgun (WGS) entry which is preliminary data.</text>
</comment>
<feature type="transmembrane region" description="Helical" evidence="1">
    <location>
        <begin position="332"/>
        <end position="351"/>
    </location>
</feature>
<accession>A0A9X2IRP1</accession>
<feature type="transmembrane region" description="Helical" evidence="1">
    <location>
        <begin position="12"/>
        <end position="29"/>
    </location>
</feature>
<feature type="transmembrane region" description="Helical" evidence="1">
    <location>
        <begin position="985"/>
        <end position="1009"/>
    </location>
</feature>
<evidence type="ECO:0000313" key="3">
    <source>
        <dbReference type="Proteomes" id="UP001139179"/>
    </source>
</evidence>
<evidence type="ECO:0000313" key="2">
    <source>
        <dbReference type="EMBL" id="MCM3716647.1"/>
    </source>
</evidence>
<dbReference type="SUPFAM" id="SSF82714">
    <property type="entry name" value="Multidrug efflux transporter AcrB TolC docking domain, DN and DC subdomains"/>
    <property type="match status" value="2"/>
</dbReference>
<dbReference type="Gene3D" id="1.20.1640.10">
    <property type="entry name" value="Multidrug efflux transporter AcrB transmembrane domain"/>
    <property type="match status" value="2"/>
</dbReference>
<dbReference type="SUPFAM" id="SSF82693">
    <property type="entry name" value="Multidrug efflux transporter AcrB pore domain, PN1, PN2, PC1 and PC2 subdomains"/>
    <property type="match status" value="3"/>
</dbReference>
<protein>
    <submittedName>
        <fullName evidence="2">Efflux RND transporter permease subunit</fullName>
    </submittedName>
</protein>
<dbReference type="PANTHER" id="PTHR32063">
    <property type="match status" value="1"/>
</dbReference>
<evidence type="ECO:0000256" key="1">
    <source>
        <dbReference type="SAM" id="Phobius"/>
    </source>
</evidence>
<dbReference type="SUPFAM" id="SSF82866">
    <property type="entry name" value="Multidrug efflux transporter AcrB transmembrane domain"/>
    <property type="match status" value="2"/>
</dbReference>
<feature type="transmembrane region" description="Helical" evidence="1">
    <location>
        <begin position="358"/>
        <end position="378"/>
    </location>
</feature>
<keyword evidence="1" id="KW-0472">Membrane</keyword>
<dbReference type="InterPro" id="IPR027463">
    <property type="entry name" value="AcrB_DN_DC_subdom"/>
</dbReference>
<keyword evidence="3" id="KW-1185">Reference proteome</keyword>
<dbReference type="Gene3D" id="3.30.70.1430">
    <property type="entry name" value="Multidrug efflux transporter AcrB pore domain"/>
    <property type="match status" value="2"/>
</dbReference>
<dbReference type="GO" id="GO:0042910">
    <property type="term" value="F:xenobiotic transmembrane transporter activity"/>
    <property type="evidence" value="ECO:0007669"/>
    <property type="project" value="TreeGrafter"/>
</dbReference>
<dbReference type="RefSeq" id="WP_251225294.1">
    <property type="nucleotide sequence ID" value="NZ_JAMBOL010000049.1"/>
</dbReference>
<dbReference type="InterPro" id="IPR001036">
    <property type="entry name" value="Acrflvin-R"/>
</dbReference>
<dbReference type="AlphaFoldDB" id="A0A9X2IRP1"/>
<dbReference type="PRINTS" id="PR00702">
    <property type="entry name" value="ACRIFLAVINRP"/>
</dbReference>
<dbReference type="Gene3D" id="3.30.70.1440">
    <property type="entry name" value="Multidrug efflux transporter AcrB pore domain"/>
    <property type="match status" value="1"/>
</dbReference>
<feature type="transmembrane region" description="Helical" evidence="1">
    <location>
        <begin position="384"/>
        <end position="405"/>
    </location>
</feature>
<dbReference type="GO" id="GO:0005886">
    <property type="term" value="C:plasma membrane"/>
    <property type="evidence" value="ECO:0007669"/>
    <property type="project" value="TreeGrafter"/>
</dbReference>
<dbReference type="Gene3D" id="3.30.70.1320">
    <property type="entry name" value="Multidrug efflux transporter AcrB pore domain like"/>
    <property type="match status" value="1"/>
</dbReference>
<feature type="transmembrane region" description="Helical" evidence="1">
    <location>
        <begin position="426"/>
        <end position="449"/>
    </location>
</feature>
<gene>
    <name evidence="2" type="ORF">M3202_21630</name>
</gene>
<reference evidence="2" key="1">
    <citation type="submission" date="2022-05" db="EMBL/GenBank/DDBJ databases">
        <title>Comparative Genomics of Spacecraft Associated Microbes.</title>
        <authorList>
            <person name="Tran M.T."/>
            <person name="Wright A."/>
            <person name="Seuylemezian A."/>
            <person name="Eisen J."/>
            <person name="Coil D."/>
        </authorList>
    </citation>
    <scope>NUCLEOTIDE SEQUENCE</scope>
    <source>
        <strain evidence="2">214.1.1</strain>
    </source>
</reference>
<feature type="transmembrane region" description="Helical" evidence="1">
    <location>
        <begin position="954"/>
        <end position="973"/>
    </location>
</feature>
<feature type="transmembrane region" description="Helical" evidence="1">
    <location>
        <begin position="461"/>
        <end position="483"/>
    </location>
</feature>
<dbReference type="Pfam" id="PF00873">
    <property type="entry name" value="ACR_tran"/>
    <property type="match status" value="1"/>
</dbReference>
<dbReference type="PANTHER" id="PTHR32063:SF0">
    <property type="entry name" value="SWARMING MOTILITY PROTEIN SWRC"/>
    <property type="match status" value="1"/>
</dbReference>
<dbReference type="Gene3D" id="3.30.2090.10">
    <property type="entry name" value="Multidrug efflux transporter AcrB TolC docking domain, DN and DC subdomains"/>
    <property type="match status" value="2"/>
</dbReference>
<sequence>MKLVELSVKRPVGVIMLVIAALVLGGISLKNLAIDLFPEMDIPVAVVTTTYDGAAPQEVEELVSRPVESSLSTIEGVTTVESVSSPGASLVIMQFDYGRDIDDVMNDIRERIDQVAGMLPDGANRPSILRIDPQQTPVMWLGLGGAEADRLQEVAEDDIEPYLERLSGVASIGIEGGKEREILVELNRAQLLHYGVTGMEVVQAINGENNNASAGNLTRGTQDLQLRVNGEFTSVDDIAKTPIALQTGGSIKVSDVANIHDTFKEVALKSQVNGEEALVLSVMKQSDGNTVDVANSLLAAVDELQPDLEREGLSLSVVMDTSQFIKQSINSVVNNMLMGAVLSVLILLLFLRSFRTTLVIGLTIPIAIISTFTLMYFTGETLNILSMGGLALGVGMMVDSAIVILENTFSKIQKGYPIKKAAIEGGAELAPAVVASTLTTVVVFVPIVFVEGLAAEVFRPLALTVAFSLFASLIASLTLIPMLSSKMLGNVKVSFDGEDNKGFNKLLNKVRDRYGNLLQRALRFRKTTLLLTGAVIVASLSLVPFIGTEFMPGADQGQLSISVVGQSGSTIEETEQIVEQINDHLDSFAEVIDTSYVSIGGGSGGFGGTASNEASYTIQMVPPSEREMTTDELRSALTASIGDIPGAEITVQGVEGGMSAGSPIQINISGSELEVLEDLSQQVVWMLEEVNGTANVESSVAEGRPELQVIVDRDLASQYGLSYQQVMNEVVLGFNGQMATQYRTDGNEYDVRVILPEENRKTIRDLETMVVRSNAGVDVPVQAVAELKQVQGPAEINRSNQQRQVRVTSDVEGTDLGTVTTQIQQRIDSLNLPDGYSVSIGGQVEDMAESFAQLTLALVLSIFLVYLVMAIQFESFVHPFTIMFALPTTVVGVLVGLFVTGQPLSIPAFIGLIMLAGIVVNNAIILVSYINILREQGIDRFEAIIEAGRSRLRPILMTTLTTALAMVPIAMGIGEGAESQAPMGVVIIFGLSFSTIFTLVLVPVMYTFLDDFANRVKRLFTRKKSIQTGAVEVEE</sequence>
<feature type="transmembrane region" description="Helical" evidence="1">
    <location>
        <begin position="906"/>
        <end position="933"/>
    </location>
</feature>